<gene>
    <name evidence="1" type="ORF">AAY24_09995</name>
</gene>
<dbReference type="KEGG" id="seds:AAY24_09995"/>
<protein>
    <submittedName>
        <fullName evidence="1">Uncharacterized protein</fullName>
    </submittedName>
</protein>
<dbReference type="RefSeq" id="WP_046859565.1">
    <property type="nucleotide sequence ID" value="NZ_CP011412.1"/>
</dbReference>
<dbReference type="Proteomes" id="UP000034410">
    <property type="component" value="Chromosome"/>
</dbReference>
<dbReference type="AlphaFoldDB" id="A0A0F7JY69"/>
<keyword evidence="2" id="KW-1185">Reference proteome</keyword>
<proteinExistence type="predicted"/>
<evidence type="ECO:0000313" key="1">
    <source>
        <dbReference type="EMBL" id="AKH20632.1"/>
    </source>
</evidence>
<accession>A0A0F7JY69</accession>
<name>A0A0F7JY69_9GAMM</name>
<reference evidence="1 2" key="1">
    <citation type="journal article" date="2015" name="Genome Announc.">
        <title>Complete Genome Sequence of Sedimenticola thiotaurini Strain SIP-G1, a Polyphosphate- and Polyhydroxyalkanoate-Accumulating Sulfur-Oxidizing Gammaproteobacterium Isolated from Salt Marsh Sediments.</title>
        <authorList>
            <person name="Flood B.E."/>
            <person name="Jones D.S."/>
            <person name="Bailey J.V."/>
        </authorList>
    </citation>
    <scope>NUCLEOTIDE SEQUENCE [LARGE SCALE GENOMIC DNA]</scope>
    <source>
        <strain evidence="1 2">SIP-G1</strain>
    </source>
</reference>
<evidence type="ECO:0000313" key="2">
    <source>
        <dbReference type="Proteomes" id="UP000034410"/>
    </source>
</evidence>
<organism evidence="1 2">
    <name type="scientific">Sedimenticola thiotaurini</name>
    <dbReference type="NCBI Taxonomy" id="1543721"/>
    <lineage>
        <taxon>Bacteria</taxon>
        <taxon>Pseudomonadati</taxon>
        <taxon>Pseudomonadota</taxon>
        <taxon>Gammaproteobacteria</taxon>
        <taxon>Chromatiales</taxon>
        <taxon>Sedimenticolaceae</taxon>
        <taxon>Sedimenticola</taxon>
    </lineage>
</organism>
<sequence length="74" mass="8422">MTKTTPLDWYAEAIPFDELLQIARSHIDQCNARSRPEVYQCALQVVRQKLCPCAASEAQLVNALVDEFLRTGQR</sequence>
<dbReference type="EMBL" id="CP011412">
    <property type="protein sequence ID" value="AKH20632.1"/>
    <property type="molecule type" value="Genomic_DNA"/>
</dbReference>
<dbReference type="OrthoDB" id="9850056at2"/>